<keyword evidence="1" id="KW-0812">Transmembrane</keyword>
<dbReference type="Proteomes" id="UP000219482">
    <property type="component" value="Unassembled WGS sequence"/>
</dbReference>
<sequence>MLRNQLDLARALWWALRGRTDVGPDDVPLAYNGLDRAVVWTITAVGVIETVIVHVLVSWPPLRWSLLALSVYGVLGLLAFDATTRQHPHLLRDGELVLRSGHFRSVRVPLEDVVQVRKHVRNEHGRTVEMTDDGVAVSFMGGTDVELRFATPTPVDVDGRISTVERVSFSAADPAAAVSRLRTATTGVDR</sequence>
<gene>
    <name evidence="2" type="ORF">SAMN06272739_2695</name>
</gene>
<keyword evidence="1" id="KW-1133">Transmembrane helix</keyword>
<evidence type="ECO:0000256" key="1">
    <source>
        <dbReference type="SAM" id="Phobius"/>
    </source>
</evidence>
<evidence type="ECO:0000313" key="2">
    <source>
        <dbReference type="EMBL" id="SOE00622.1"/>
    </source>
</evidence>
<feature type="transmembrane region" description="Helical" evidence="1">
    <location>
        <begin position="63"/>
        <end position="82"/>
    </location>
</feature>
<evidence type="ECO:0008006" key="4">
    <source>
        <dbReference type="Google" id="ProtNLM"/>
    </source>
</evidence>
<dbReference type="RefSeq" id="WP_097184410.1">
    <property type="nucleotide sequence ID" value="NZ_OCNK01000003.1"/>
</dbReference>
<proteinExistence type="predicted"/>
<dbReference type="EMBL" id="OCNK01000003">
    <property type="protein sequence ID" value="SOE00622.1"/>
    <property type="molecule type" value="Genomic_DNA"/>
</dbReference>
<keyword evidence="3" id="KW-1185">Reference proteome</keyword>
<dbReference type="OrthoDB" id="4990523at2"/>
<protein>
    <recommendedName>
        <fullName evidence="4">PH domain-containing protein</fullName>
    </recommendedName>
</protein>
<keyword evidence="1" id="KW-0472">Membrane</keyword>
<accession>A0A286GYR7</accession>
<reference evidence="3" key="1">
    <citation type="submission" date="2017-09" db="EMBL/GenBank/DDBJ databases">
        <authorList>
            <person name="Varghese N."/>
            <person name="Submissions S."/>
        </authorList>
    </citation>
    <scope>NUCLEOTIDE SEQUENCE [LARGE SCALE GENOMIC DNA]</scope>
    <source>
        <strain evidence="3">DSM 44270</strain>
    </source>
</reference>
<evidence type="ECO:0000313" key="3">
    <source>
        <dbReference type="Proteomes" id="UP000219482"/>
    </source>
</evidence>
<dbReference type="AlphaFoldDB" id="A0A286GYR7"/>
<feature type="transmembrane region" description="Helical" evidence="1">
    <location>
        <begin position="37"/>
        <end position="57"/>
    </location>
</feature>
<organism evidence="2 3">
    <name type="scientific">Blastococcus haudaquaticus</name>
    <dbReference type="NCBI Taxonomy" id="1938745"/>
    <lineage>
        <taxon>Bacteria</taxon>
        <taxon>Bacillati</taxon>
        <taxon>Actinomycetota</taxon>
        <taxon>Actinomycetes</taxon>
        <taxon>Geodermatophilales</taxon>
        <taxon>Geodermatophilaceae</taxon>
        <taxon>Blastococcus</taxon>
    </lineage>
</organism>
<name>A0A286GYR7_9ACTN</name>